<evidence type="ECO:0000259" key="10">
    <source>
        <dbReference type="Pfam" id="PF03070"/>
    </source>
</evidence>
<evidence type="ECO:0000256" key="8">
    <source>
        <dbReference type="ARBA" id="ARBA00048337"/>
    </source>
</evidence>
<proteinExistence type="inferred from homology"/>
<gene>
    <name evidence="11" type="primary">tenA</name>
    <name evidence="11" type="ORF">NZD89_07710</name>
</gene>
<evidence type="ECO:0000313" key="11">
    <source>
        <dbReference type="EMBL" id="WAH43271.1"/>
    </source>
</evidence>
<comment type="pathway">
    <text evidence="2 9">Cofactor biosynthesis; thiamine diphosphate biosynthesis.</text>
</comment>
<evidence type="ECO:0000256" key="4">
    <source>
        <dbReference type="ARBA" id="ARBA00011881"/>
    </source>
</evidence>
<comment type="catalytic activity">
    <reaction evidence="1 9">
        <text>4-amino-5-aminomethyl-2-methylpyrimidine + H2O = 4-amino-5-hydroxymethyl-2-methylpyrimidine + NH4(+)</text>
        <dbReference type="Rhea" id="RHEA:31799"/>
        <dbReference type="ChEBI" id="CHEBI:15377"/>
        <dbReference type="ChEBI" id="CHEBI:16892"/>
        <dbReference type="ChEBI" id="CHEBI:28938"/>
        <dbReference type="ChEBI" id="CHEBI:63416"/>
        <dbReference type="EC" id="3.5.99.2"/>
    </reaction>
</comment>
<comment type="catalytic activity">
    <reaction evidence="8 9">
        <text>thiamine + H2O = 5-(2-hydroxyethyl)-4-methylthiazole + 4-amino-5-hydroxymethyl-2-methylpyrimidine + H(+)</text>
        <dbReference type="Rhea" id="RHEA:17509"/>
        <dbReference type="ChEBI" id="CHEBI:15377"/>
        <dbReference type="ChEBI" id="CHEBI:15378"/>
        <dbReference type="ChEBI" id="CHEBI:16892"/>
        <dbReference type="ChEBI" id="CHEBI:17957"/>
        <dbReference type="ChEBI" id="CHEBI:18385"/>
        <dbReference type="EC" id="3.5.99.2"/>
    </reaction>
</comment>
<evidence type="ECO:0000256" key="5">
    <source>
        <dbReference type="ARBA" id="ARBA00012684"/>
    </source>
</evidence>
<dbReference type="PANTHER" id="PTHR43198:SF2">
    <property type="entry name" value="SI:CH1073-67J19.1-RELATED"/>
    <property type="match status" value="1"/>
</dbReference>
<dbReference type="NCBIfam" id="TIGR04306">
    <property type="entry name" value="salvage_TenA"/>
    <property type="match status" value="1"/>
</dbReference>
<sequence>MRFSEELRRDADLIFQSIRNHPFVQGIQQASLSREQIVHYVQQDYLYLTTYAKVYGLGLAKCRTRDEMQDFHRRIGFILNDEVHPHVTLCRVAGVSYESLQRGATLAPTAQHYMSHMLSCAATGSLGEVLATVLPCHWTYVDLATDMMTRVSPTADHPFYDWIAFYADRDMHAGMADLCRWLDDYAASAGEEDKSRMRTGFMVSCQMERRFFEMAYTLESW</sequence>
<feature type="domain" description="Thiaminase-2/PQQC" evidence="10">
    <location>
        <begin position="10"/>
        <end position="217"/>
    </location>
</feature>
<comment type="similarity">
    <text evidence="3 9">Belongs to the TenA family.</text>
</comment>
<evidence type="ECO:0000256" key="7">
    <source>
        <dbReference type="ARBA" id="ARBA00022977"/>
    </source>
</evidence>
<dbReference type="InterPro" id="IPR050967">
    <property type="entry name" value="Thiamine_Salvage_TenA"/>
</dbReference>
<comment type="subunit">
    <text evidence="4">Homotetramer.</text>
</comment>
<dbReference type="PANTHER" id="PTHR43198">
    <property type="entry name" value="BIFUNCTIONAL TH2 PROTEIN"/>
    <property type="match status" value="1"/>
</dbReference>
<organism evidence="11 12">
    <name type="scientific">Alicyclobacillus fastidiosus</name>
    <dbReference type="NCBI Taxonomy" id="392011"/>
    <lineage>
        <taxon>Bacteria</taxon>
        <taxon>Bacillati</taxon>
        <taxon>Bacillota</taxon>
        <taxon>Bacilli</taxon>
        <taxon>Bacillales</taxon>
        <taxon>Alicyclobacillaceae</taxon>
        <taxon>Alicyclobacillus</taxon>
    </lineage>
</organism>
<dbReference type="Proteomes" id="UP001164761">
    <property type="component" value="Chromosome"/>
</dbReference>
<dbReference type="SUPFAM" id="SSF48613">
    <property type="entry name" value="Heme oxygenase-like"/>
    <property type="match status" value="1"/>
</dbReference>
<evidence type="ECO:0000256" key="1">
    <source>
        <dbReference type="ARBA" id="ARBA00001881"/>
    </source>
</evidence>
<evidence type="ECO:0000313" key="12">
    <source>
        <dbReference type="Proteomes" id="UP001164761"/>
    </source>
</evidence>
<keyword evidence="9" id="KW-0378">Hydrolase</keyword>
<evidence type="ECO:0000256" key="6">
    <source>
        <dbReference type="ARBA" id="ARBA00013647"/>
    </source>
</evidence>
<evidence type="ECO:0000256" key="2">
    <source>
        <dbReference type="ARBA" id="ARBA00004948"/>
    </source>
</evidence>
<dbReference type="InterPro" id="IPR016084">
    <property type="entry name" value="Haem_Oase-like_multi-hlx"/>
</dbReference>
<dbReference type="EMBL" id="CP104067">
    <property type="protein sequence ID" value="WAH43271.1"/>
    <property type="molecule type" value="Genomic_DNA"/>
</dbReference>
<dbReference type="InterPro" id="IPR027574">
    <property type="entry name" value="Thiaminase_II"/>
</dbReference>
<name>A0ABY6ZMC1_9BACL</name>
<evidence type="ECO:0000256" key="9">
    <source>
        <dbReference type="RuleBase" id="RU363093"/>
    </source>
</evidence>
<dbReference type="EC" id="3.5.99.2" evidence="5 9"/>
<keyword evidence="7 9" id="KW-0784">Thiamine biosynthesis</keyword>
<accession>A0ABY6ZMC1</accession>
<reference evidence="11" key="1">
    <citation type="submission" date="2022-08" db="EMBL/GenBank/DDBJ databases">
        <title>Alicyclobacillus fastidiosus DSM 17978, complete genome.</title>
        <authorList>
            <person name="Wang Q."/>
            <person name="Cai R."/>
            <person name="Wang Z."/>
        </authorList>
    </citation>
    <scope>NUCLEOTIDE SEQUENCE</scope>
    <source>
        <strain evidence="11">DSM 17978</strain>
    </source>
</reference>
<dbReference type="InterPro" id="IPR004305">
    <property type="entry name" value="Thiaminase-2/PQQC"/>
</dbReference>
<dbReference type="Pfam" id="PF03070">
    <property type="entry name" value="TENA_THI-4"/>
    <property type="match status" value="1"/>
</dbReference>
<comment type="function">
    <text evidence="9">Catalyzes an amino-pyrimidine hydrolysis reaction at the C5' of the pyrimidine moiety of thiamine compounds, a reaction that is part of a thiamine salvage pathway.</text>
</comment>
<dbReference type="RefSeq" id="WP_268007152.1">
    <property type="nucleotide sequence ID" value="NZ_BSUT01000001.1"/>
</dbReference>
<dbReference type="CDD" id="cd19360">
    <property type="entry name" value="TenA_C_SaTenA-like"/>
    <property type="match status" value="1"/>
</dbReference>
<protein>
    <recommendedName>
        <fullName evidence="6 9">Aminopyrimidine aminohydrolase</fullName>
        <ecNumber evidence="5 9">3.5.99.2</ecNumber>
    </recommendedName>
</protein>
<evidence type="ECO:0000256" key="3">
    <source>
        <dbReference type="ARBA" id="ARBA00010264"/>
    </source>
</evidence>
<keyword evidence="12" id="KW-1185">Reference proteome</keyword>
<dbReference type="Gene3D" id="1.20.910.10">
    <property type="entry name" value="Heme oxygenase-like"/>
    <property type="match status" value="1"/>
</dbReference>